<evidence type="ECO:0000313" key="3">
    <source>
        <dbReference type="Proteomes" id="UP000059680"/>
    </source>
</evidence>
<protein>
    <submittedName>
        <fullName evidence="2">Os05g0250866 protein</fullName>
    </submittedName>
</protein>
<name>A0A0N7KKE9_ORYSJ</name>
<keyword evidence="3" id="KW-1185">Reference proteome</keyword>
<dbReference type="Proteomes" id="UP000059680">
    <property type="component" value="Chromosome 5"/>
</dbReference>
<gene>
    <name evidence="2" type="ordered locus">Os05g0250866</name>
    <name evidence="2" type="ORF">OSNPB_050250866</name>
</gene>
<proteinExistence type="predicted"/>
<feature type="transmembrane region" description="Helical" evidence="1">
    <location>
        <begin position="97"/>
        <end position="118"/>
    </location>
</feature>
<sequence>MACIPRATASWRVVTRTRLPAAPWLKGTLSRPLHALSLHTSSSTRKNLLSLMASTSVGTSSDLLLSRPSLAPPTETDLMAILRSSTSFTSCVTLNHIFLSNASLMASSLNTFFASVVLPIPPVPTTATTTTAFCFLFLPLVSIFTSVLVSSSIFSPTTADRSSTGSVLRSAALGRRGAAMSS</sequence>
<accession>A0A0N7KKE9</accession>
<reference evidence="3" key="1">
    <citation type="journal article" date="2005" name="Nature">
        <title>The map-based sequence of the rice genome.</title>
        <authorList>
            <consortium name="International rice genome sequencing project (IRGSP)"/>
            <person name="Matsumoto T."/>
            <person name="Wu J."/>
            <person name="Kanamori H."/>
            <person name="Katayose Y."/>
            <person name="Fujisawa M."/>
            <person name="Namiki N."/>
            <person name="Mizuno H."/>
            <person name="Yamamoto K."/>
            <person name="Antonio B.A."/>
            <person name="Baba T."/>
            <person name="Sakata K."/>
            <person name="Nagamura Y."/>
            <person name="Aoki H."/>
            <person name="Arikawa K."/>
            <person name="Arita K."/>
            <person name="Bito T."/>
            <person name="Chiden Y."/>
            <person name="Fujitsuka N."/>
            <person name="Fukunaka R."/>
            <person name="Hamada M."/>
            <person name="Harada C."/>
            <person name="Hayashi A."/>
            <person name="Hijishita S."/>
            <person name="Honda M."/>
            <person name="Hosokawa S."/>
            <person name="Ichikawa Y."/>
            <person name="Idonuma A."/>
            <person name="Iijima M."/>
            <person name="Ikeda M."/>
            <person name="Ikeno M."/>
            <person name="Ito K."/>
            <person name="Ito S."/>
            <person name="Ito T."/>
            <person name="Ito Y."/>
            <person name="Ito Y."/>
            <person name="Iwabuchi A."/>
            <person name="Kamiya K."/>
            <person name="Karasawa W."/>
            <person name="Kurita K."/>
            <person name="Katagiri S."/>
            <person name="Kikuta A."/>
            <person name="Kobayashi H."/>
            <person name="Kobayashi N."/>
            <person name="Machita K."/>
            <person name="Maehara T."/>
            <person name="Masukawa M."/>
            <person name="Mizubayashi T."/>
            <person name="Mukai Y."/>
            <person name="Nagasaki H."/>
            <person name="Nagata Y."/>
            <person name="Naito S."/>
            <person name="Nakashima M."/>
            <person name="Nakama Y."/>
            <person name="Nakamichi Y."/>
            <person name="Nakamura M."/>
            <person name="Meguro A."/>
            <person name="Negishi M."/>
            <person name="Ohta I."/>
            <person name="Ohta T."/>
            <person name="Okamoto M."/>
            <person name="Ono N."/>
            <person name="Saji S."/>
            <person name="Sakaguchi M."/>
            <person name="Sakai K."/>
            <person name="Shibata M."/>
            <person name="Shimokawa T."/>
            <person name="Song J."/>
            <person name="Takazaki Y."/>
            <person name="Terasawa K."/>
            <person name="Tsugane M."/>
            <person name="Tsuji K."/>
            <person name="Ueda S."/>
            <person name="Waki K."/>
            <person name="Yamagata H."/>
            <person name="Yamamoto M."/>
            <person name="Yamamoto S."/>
            <person name="Yamane H."/>
            <person name="Yoshiki S."/>
            <person name="Yoshihara R."/>
            <person name="Yukawa K."/>
            <person name="Zhong H."/>
            <person name="Yano M."/>
            <person name="Yuan Q."/>
            <person name="Ouyang S."/>
            <person name="Liu J."/>
            <person name="Jones K.M."/>
            <person name="Gansberger K."/>
            <person name="Moffat K."/>
            <person name="Hill J."/>
            <person name="Bera J."/>
            <person name="Fadrosh D."/>
            <person name="Jin S."/>
            <person name="Johri S."/>
            <person name="Kim M."/>
            <person name="Overton L."/>
            <person name="Reardon M."/>
            <person name="Tsitrin T."/>
            <person name="Vuong H."/>
            <person name="Weaver B."/>
            <person name="Ciecko A."/>
            <person name="Tallon L."/>
            <person name="Jackson J."/>
            <person name="Pai G."/>
            <person name="Aken S.V."/>
            <person name="Utterback T."/>
            <person name="Reidmuller S."/>
            <person name="Feldblyum T."/>
            <person name="Hsiao J."/>
            <person name="Zismann V."/>
            <person name="Iobst S."/>
            <person name="de Vazeille A.R."/>
            <person name="Buell C.R."/>
            <person name="Ying K."/>
            <person name="Li Y."/>
            <person name="Lu T."/>
            <person name="Huang Y."/>
            <person name="Zhao Q."/>
            <person name="Feng Q."/>
            <person name="Zhang L."/>
            <person name="Zhu J."/>
            <person name="Weng Q."/>
            <person name="Mu J."/>
            <person name="Lu Y."/>
            <person name="Fan D."/>
            <person name="Liu Y."/>
            <person name="Guan J."/>
            <person name="Zhang Y."/>
            <person name="Yu S."/>
            <person name="Liu X."/>
            <person name="Zhang Y."/>
            <person name="Hong G."/>
            <person name="Han B."/>
            <person name="Choisne N."/>
            <person name="Demange N."/>
            <person name="Orjeda G."/>
            <person name="Samain S."/>
            <person name="Cattolico L."/>
            <person name="Pelletier E."/>
            <person name="Couloux A."/>
            <person name="Segurens B."/>
            <person name="Wincker P."/>
            <person name="D'Hont A."/>
            <person name="Scarpelli C."/>
            <person name="Weissenbach J."/>
            <person name="Salanoubat M."/>
            <person name="Quetier F."/>
            <person name="Yu Y."/>
            <person name="Kim H.R."/>
            <person name="Rambo T."/>
            <person name="Currie J."/>
            <person name="Collura K."/>
            <person name="Luo M."/>
            <person name="Yang T."/>
            <person name="Ammiraju J.S.S."/>
            <person name="Engler F."/>
            <person name="Soderlund C."/>
            <person name="Wing R.A."/>
            <person name="Palmer L.E."/>
            <person name="de la Bastide M."/>
            <person name="Spiegel L."/>
            <person name="Nascimento L."/>
            <person name="Zutavern T."/>
            <person name="O'Shaughnessy A."/>
            <person name="Dike S."/>
            <person name="Dedhia N."/>
            <person name="Preston R."/>
            <person name="Balija V."/>
            <person name="McCombie W.R."/>
            <person name="Chow T."/>
            <person name="Chen H."/>
            <person name="Chung M."/>
            <person name="Chen C."/>
            <person name="Shaw J."/>
            <person name="Wu H."/>
            <person name="Hsiao K."/>
            <person name="Chao Y."/>
            <person name="Chu M."/>
            <person name="Cheng C."/>
            <person name="Hour A."/>
            <person name="Lee P."/>
            <person name="Lin S."/>
            <person name="Lin Y."/>
            <person name="Liou J."/>
            <person name="Liu S."/>
            <person name="Hsing Y."/>
            <person name="Raghuvanshi S."/>
            <person name="Mohanty A."/>
            <person name="Bharti A.K."/>
            <person name="Gaur A."/>
            <person name="Gupta V."/>
            <person name="Kumar D."/>
            <person name="Ravi V."/>
            <person name="Vij S."/>
            <person name="Kapur A."/>
            <person name="Khurana P."/>
            <person name="Khurana P."/>
            <person name="Khurana J.P."/>
            <person name="Tyagi A.K."/>
            <person name="Gaikwad K."/>
            <person name="Singh A."/>
            <person name="Dalal V."/>
            <person name="Srivastava S."/>
            <person name="Dixit A."/>
            <person name="Pal A.K."/>
            <person name="Ghazi I.A."/>
            <person name="Yadav M."/>
            <person name="Pandit A."/>
            <person name="Bhargava A."/>
            <person name="Sureshbabu K."/>
            <person name="Batra K."/>
            <person name="Sharma T.R."/>
            <person name="Mohapatra T."/>
            <person name="Singh N.K."/>
            <person name="Messing J."/>
            <person name="Nelson A.B."/>
            <person name="Fuks G."/>
            <person name="Kavchok S."/>
            <person name="Keizer G."/>
            <person name="Linton E."/>
            <person name="Llaca V."/>
            <person name="Song R."/>
            <person name="Tanyolac B."/>
            <person name="Young S."/>
            <person name="Ho-Il K."/>
            <person name="Hahn J.H."/>
            <person name="Sangsakoo G."/>
            <person name="Vanavichit A."/>
            <person name="de Mattos Luiz.A.T."/>
            <person name="Zimmer P.D."/>
            <person name="Malone G."/>
            <person name="Dellagostin O."/>
            <person name="de Oliveira A.C."/>
            <person name="Bevan M."/>
            <person name="Bancroft I."/>
            <person name="Minx P."/>
            <person name="Cordum H."/>
            <person name="Wilson R."/>
            <person name="Cheng Z."/>
            <person name="Jin W."/>
            <person name="Jiang J."/>
            <person name="Leong S.A."/>
            <person name="Iwama H."/>
            <person name="Gojobori T."/>
            <person name="Itoh T."/>
            <person name="Niimura Y."/>
            <person name="Fujii Y."/>
            <person name="Habara T."/>
            <person name="Sakai H."/>
            <person name="Sato Y."/>
            <person name="Wilson G."/>
            <person name="Kumar K."/>
            <person name="McCouch S."/>
            <person name="Juretic N."/>
            <person name="Hoen D."/>
            <person name="Wright S."/>
            <person name="Bruskiewich R."/>
            <person name="Bureau T."/>
            <person name="Miyao A."/>
            <person name="Hirochika H."/>
            <person name="Nishikawa T."/>
            <person name="Kadowaki K."/>
            <person name="Sugiura M."/>
            <person name="Burr B."/>
            <person name="Sasaki T."/>
        </authorList>
    </citation>
    <scope>NUCLEOTIDE SEQUENCE [LARGE SCALE GENOMIC DNA]</scope>
    <source>
        <strain evidence="3">cv. Nipponbare</strain>
    </source>
</reference>
<reference evidence="2 3" key="2">
    <citation type="journal article" date="2013" name="Plant Cell Physiol.">
        <title>Rice Annotation Project Database (RAP-DB): an integrative and interactive database for rice genomics.</title>
        <authorList>
            <person name="Sakai H."/>
            <person name="Lee S.S."/>
            <person name="Tanaka T."/>
            <person name="Numa H."/>
            <person name="Kim J."/>
            <person name="Kawahara Y."/>
            <person name="Wakimoto H."/>
            <person name="Yang C.C."/>
            <person name="Iwamoto M."/>
            <person name="Abe T."/>
            <person name="Yamada Y."/>
            <person name="Muto A."/>
            <person name="Inokuchi H."/>
            <person name="Ikemura T."/>
            <person name="Matsumoto T."/>
            <person name="Sasaki T."/>
            <person name="Itoh T."/>
        </authorList>
    </citation>
    <scope>NUCLEOTIDE SEQUENCE [LARGE SCALE GENOMIC DNA]</scope>
    <source>
        <strain evidence="3">cv. Nipponbare</strain>
    </source>
</reference>
<feature type="transmembrane region" description="Helical" evidence="1">
    <location>
        <begin position="130"/>
        <end position="154"/>
    </location>
</feature>
<evidence type="ECO:0000256" key="1">
    <source>
        <dbReference type="SAM" id="Phobius"/>
    </source>
</evidence>
<keyword evidence="1" id="KW-1133">Transmembrane helix</keyword>
<dbReference type="PaxDb" id="39947-A0A0N7KKE9"/>
<dbReference type="AlphaFoldDB" id="A0A0N7KKE9"/>
<evidence type="ECO:0000313" key="2">
    <source>
        <dbReference type="EMBL" id="BAS93025.1"/>
    </source>
</evidence>
<keyword evidence="1" id="KW-0812">Transmembrane</keyword>
<dbReference type="InParanoid" id="A0A0N7KKE9"/>
<organism evidence="2 3">
    <name type="scientific">Oryza sativa subsp. japonica</name>
    <name type="common">Rice</name>
    <dbReference type="NCBI Taxonomy" id="39947"/>
    <lineage>
        <taxon>Eukaryota</taxon>
        <taxon>Viridiplantae</taxon>
        <taxon>Streptophyta</taxon>
        <taxon>Embryophyta</taxon>
        <taxon>Tracheophyta</taxon>
        <taxon>Spermatophyta</taxon>
        <taxon>Magnoliopsida</taxon>
        <taxon>Liliopsida</taxon>
        <taxon>Poales</taxon>
        <taxon>Poaceae</taxon>
        <taxon>BOP clade</taxon>
        <taxon>Oryzoideae</taxon>
        <taxon>Oryzeae</taxon>
        <taxon>Oryzinae</taxon>
        <taxon>Oryza</taxon>
        <taxon>Oryza sativa</taxon>
    </lineage>
</organism>
<reference evidence="2 3" key="3">
    <citation type="journal article" date="2013" name="Rice">
        <title>Improvement of the Oryza sativa Nipponbare reference genome using next generation sequence and optical map data.</title>
        <authorList>
            <person name="Kawahara Y."/>
            <person name="de la Bastide M."/>
            <person name="Hamilton J.P."/>
            <person name="Kanamori H."/>
            <person name="McCombie W.R."/>
            <person name="Ouyang S."/>
            <person name="Schwartz D.C."/>
            <person name="Tanaka T."/>
            <person name="Wu J."/>
            <person name="Zhou S."/>
            <person name="Childs K.L."/>
            <person name="Davidson R.M."/>
            <person name="Lin H."/>
            <person name="Quesada-Ocampo L."/>
            <person name="Vaillancourt B."/>
            <person name="Sakai H."/>
            <person name="Lee S.S."/>
            <person name="Kim J."/>
            <person name="Numa H."/>
            <person name="Itoh T."/>
            <person name="Buell C.R."/>
            <person name="Matsumoto T."/>
        </authorList>
    </citation>
    <scope>NUCLEOTIDE SEQUENCE [LARGE SCALE GENOMIC DNA]</scope>
    <source>
        <strain evidence="3">cv. Nipponbare</strain>
    </source>
</reference>
<dbReference type="eggNOG" id="ENOG502R7EV">
    <property type="taxonomic scope" value="Eukaryota"/>
</dbReference>
<dbReference type="Gramene" id="Os05t0250866-00">
    <property type="protein sequence ID" value="Os05t0250866-00"/>
    <property type="gene ID" value="Os05g0250866"/>
</dbReference>
<keyword evidence="1" id="KW-0472">Membrane</keyword>
<dbReference type="EMBL" id="AP014961">
    <property type="protein sequence ID" value="BAS93025.1"/>
    <property type="molecule type" value="Genomic_DNA"/>
</dbReference>